<organism evidence="2 3">
    <name type="scientific">Salinivibrio siamensis</name>
    <dbReference type="NCBI Taxonomy" id="414286"/>
    <lineage>
        <taxon>Bacteria</taxon>
        <taxon>Pseudomonadati</taxon>
        <taxon>Pseudomonadota</taxon>
        <taxon>Gammaproteobacteria</taxon>
        <taxon>Vibrionales</taxon>
        <taxon>Vibrionaceae</taxon>
        <taxon>Salinivibrio</taxon>
    </lineage>
</organism>
<evidence type="ECO:0000313" key="2">
    <source>
        <dbReference type="EMBL" id="OOE87149.1"/>
    </source>
</evidence>
<dbReference type="InterPro" id="IPR036291">
    <property type="entry name" value="NAD(P)-bd_dom_sf"/>
</dbReference>
<dbReference type="SUPFAM" id="SSF51735">
    <property type="entry name" value="NAD(P)-binding Rossmann-fold domains"/>
    <property type="match status" value="1"/>
</dbReference>
<comment type="caution">
    <text evidence="2">The sequence shown here is derived from an EMBL/GenBank/DDBJ whole genome shotgun (WGS) entry which is preliminary data.</text>
</comment>
<dbReference type="RefSeq" id="WP_077667521.1">
    <property type="nucleotide sequence ID" value="NZ_MUFB01000003.1"/>
</dbReference>
<keyword evidence="3" id="KW-1185">Reference proteome</keyword>
<proteinExistence type="predicted"/>
<dbReference type="PANTHER" id="PTHR43781:SF1">
    <property type="entry name" value="SACCHAROPINE DEHYDROGENASE"/>
    <property type="match status" value="1"/>
</dbReference>
<evidence type="ECO:0000259" key="1">
    <source>
        <dbReference type="Pfam" id="PF03435"/>
    </source>
</evidence>
<dbReference type="Pfam" id="PF03435">
    <property type="entry name" value="Sacchrp_dh_NADP"/>
    <property type="match status" value="1"/>
</dbReference>
<dbReference type="Gene3D" id="3.40.50.720">
    <property type="entry name" value="NAD(P)-binding Rossmann-like Domain"/>
    <property type="match status" value="1"/>
</dbReference>
<gene>
    <name evidence="2" type="ORF">BZG73_02820</name>
</gene>
<reference evidence="2 3" key="1">
    <citation type="journal article" date="2017" name="Genome Announc.">
        <title>Draft Genome Sequences of Salinivibrio proteolyticus, Salinivibrio sharmensis, Salinivibrio siamensis, Salinivibrio costicola subsp. alcaliphilus, Salinivibrio costicola subsp. vallismortis, and 29 New Isolates Belonging to the Genus Salinivibrio.</title>
        <authorList>
            <person name="Lopez-Hermoso C."/>
            <person name="de la Haba R.R."/>
            <person name="Sanchez-Porro C."/>
            <person name="Bayliss S.C."/>
            <person name="Feil E.J."/>
            <person name="Ventosa A."/>
        </authorList>
    </citation>
    <scope>NUCLEOTIDE SEQUENCE [LARGE SCALE GENOMIC DNA]</scope>
    <source>
        <strain evidence="2 3">JCM 14472</strain>
    </source>
</reference>
<evidence type="ECO:0000313" key="3">
    <source>
        <dbReference type="Proteomes" id="UP000189410"/>
    </source>
</evidence>
<protein>
    <recommendedName>
        <fullName evidence="1">Saccharopine dehydrogenase NADP binding domain-containing protein</fullName>
    </recommendedName>
</protein>
<dbReference type="EMBL" id="MUFB01000003">
    <property type="protein sequence ID" value="OOE87149.1"/>
    <property type="molecule type" value="Genomic_DNA"/>
</dbReference>
<feature type="domain" description="Saccharopine dehydrogenase NADP binding" evidence="1">
    <location>
        <begin position="11"/>
        <end position="124"/>
    </location>
</feature>
<dbReference type="Proteomes" id="UP000189410">
    <property type="component" value="Unassembled WGS sequence"/>
</dbReference>
<dbReference type="InterPro" id="IPR005097">
    <property type="entry name" value="Sacchrp_dh_NADP-bd"/>
</dbReference>
<name>A0ABX3KE35_9GAMM</name>
<dbReference type="PANTHER" id="PTHR43781">
    <property type="entry name" value="SACCHAROPINE DEHYDROGENASE"/>
    <property type="match status" value="1"/>
</dbReference>
<accession>A0ABX3KE35</accession>
<sequence length="356" mass="38557">MAGTGKTKRWMIYGVYGYTGQLIAEEAVRRGFTPILAGRDPQKTIEVANALGLECKTFSLTDKAEVKKNIADIDILLNCAGPFSTTAEVMMDICSQLGTHYLDITGEIAVFELAQSFSQQARQTGAVICPGVGFDVIPTDCVAAILKFALPDATQLSLGFDSRSGFSPGTAKTSIEGLADGGKIRRNGIIRTVPLAYDVKKIDFGNGEKLAMTIPWGDISTAYHSTGIQNIDVYIPSSEKMVRQARRANLIRPLLKLSIIQSLAKFWISKKVKGPSHKDRERYPTYVWGEATNANGDKATARIKTANGYHLTMIGAIEVVSFLLENGCVGGTYTPSQLMGANFIERLSGDESIILS</sequence>